<dbReference type="PANTHER" id="PTHR38780:SF1">
    <property type="entry name" value="PROTEIN TUSC"/>
    <property type="match status" value="1"/>
</dbReference>
<dbReference type="AlphaFoldDB" id="A0A3E0H683"/>
<dbReference type="OrthoDB" id="9789418at2"/>
<dbReference type="RefSeq" id="WP_116208025.1">
    <property type="nucleotide sequence ID" value="NZ_QUNR01000002.1"/>
</dbReference>
<dbReference type="PANTHER" id="PTHR38780">
    <property type="entry name" value="PROTEIN TUSC"/>
    <property type="match status" value="1"/>
</dbReference>
<evidence type="ECO:0000313" key="2">
    <source>
        <dbReference type="EMBL" id="REH39013.1"/>
    </source>
</evidence>
<proteinExistence type="inferred from homology"/>
<dbReference type="Pfam" id="PF02635">
    <property type="entry name" value="DsrE"/>
    <property type="match status" value="1"/>
</dbReference>
<dbReference type="InterPro" id="IPR003787">
    <property type="entry name" value="Sulphur_relay_DsrE/F-like"/>
</dbReference>
<name>A0A3E0H683_9GAMM</name>
<dbReference type="InterPro" id="IPR027396">
    <property type="entry name" value="DsrEFH-like"/>
</dbReference>
<sequence length="113" mass="12094">MRLLYIAASDPYANQHAQTLLDALLVAASFGAQVSVLFQGHGLLQLMPEQDGALLSRRSLGAQLDALPLFDIDAIYVDHADAQRFGLADTGFEALHADAIAALIAAHDQVIRL</sequence>
<dbReference type="Gene3D" id="3.40.1260.10">
    <property type="entry name" value="DsrEFH-like"/>
    <property type="match status" value="1"/>
</dbReference>
<organism evidence="2 3">
    <name type="scientific">Paraperlucidibaca baekdonensis</name>
    <dbReference type="NCBI Taxonomy" id="748120"/>
    <lineage>
        <taxon>Bacteria</taxon>
        <taxon>Pseudomonadati</taxon>
        <taxon>Pseudomonadota</taxon>
        <taxon>Gammaproteobacteria</taxon>
        <taxon>Moraxellales</taxon>
        <taxon>Moraxellaceae</taxon>
        <taxon>Paraperlucidibaca</taxon>
    </lineage>
</organism>
<protein>
    <submittedName>
        <fullName evidence="2">tRNA 2-thiouridine synthesizing protein C</fullName>
    </submittedName>
</protein>
<accession>A0A3E0H683</accession>
<dbReference type="EMBL" id="QUNR01000002">
    <property type="protein sequence ID" value="REH39013.1"/>
    <property type="molecule type" value="Genomic_DNA"/>
</dbReference>
<keyword evidence="3" id="KW-1185">Reference proteome</keyword>
<dbReference type="Proteomes" id="UP000256774">
    <property type="component" value="Unassembled WGS sequence"/>
</dbReference>
<evidence type="ECO:0000313" key="3">
    <source>
        <dbReference type="Proteomes" id="UP000256774"/>
    </source>
</evidence>
<comment type="caution">
    <text evidence="2">The sequence shown here is derived from an EMBL/GenBank/DDBJ whole genome shotgun (WGS) entry which is preliminary data.</text>
</comment>
<comment type="similarity">
    <text evidence="1">Belongs to the DsrF/TusC family.</text>
</comment>
<reference evidence="2 3" key="1">
    <citation type="submission" date="2018-08" db="EMBL/GenBank/DDBJ databases">
        <title>Genomic Encyclopedia of Type Strains, Phase IV (KMG-IV): sequencing the most valuable type-strain genomes for metagenomic binning, comparative biology and taxonomic classification.</title>
        <authorList>
            <person name="Goeker M."/>
        </authorList>
    </citation>
    <scope>NUCLEOTIDE SEQUENCE [LARGE SCALE GENOMIC DNA]</scope>
    <source>
        <strain evidence="2 3">DSM 26022</strain>
    </source>
</reference>
<evidence type="ECO:0000256" key="1">
    <source>
        <dbReference type="ARBA" id="ARBA00005996"/>
    </source>
</evidence>
<dbReference type="InterPro" id="IPR017462">
    <property type="entry name" value="Sulphur_relay_TusC/DsrF"/>
</dbReference>
<dbReference type="SUPFAM" id="SSF75169">
    <property type="entry name" value="DsrEFH-like"/>
    <property type="match status" value="1"/>
</dbReference>
<gene>
    <name evidence="2" type="ORF">DFR26_1185</name>
</gene>